<keyword evidence="3" id="KW-0378">Hydrolase</keyword>
<dbReference type="EMBL" id="VLLK01000001">
    <property type="protein sequence ID" value="TWJ08763.1"/>
    <property type="molecule type" value="Genomic_DNA"/>
</dbReference>
<reference evidence="3 4" key="1">
    <citation type="submission" date="2019-07" db="EMBL/GenBank/DDBJ databases">
        <title>Genomic Encyclopedia of Archaeal and Bacterial Type Strains, Phase II (KMG-II): from individual species to whole genera.</title>
        <authorList>
            <person name="Goeker M."/>
        </authorList>
    </citation>
    <scope>NUCLEOTIDE SEQUENCE [LARGE SCALE GENOMIC DNA]</scope>
    <source>
        <strain evidence="3 4">ATCC BAA-2084</strain>
    </source>
</reference>
<dbReference type="SUPFAM" id="SSF50199">
    <property type="entry name" value="Staphylococcal nuclease"/>
    <property type="match status" value="1"/>
</dbReference>
<proteinExistence type="predicted"/>
<dbReference type="SMART" id="SM00894">
    <property type="entry name" value="Excalibur"/>
    <property type="match status" value="1"/>
</dbReference>
<dbReference type="Pfam" id="PF05901">
    <property type="entry name" value="Excalibur"/>
    <property type="match status" value="1"/>
</dbReference>
<keyword evidence="3" id="KW-0540">Nuclease</keyword>
<dbReference type="PANTHER" id="PTHR12302">
    <property type="entry name" value="EBNA2 BINDING PROTEIN P100"/>
    <property type="match status" value="1"/>
</dbReference>
<dbReference type="InterPro" id="IPR016071">
    <property type="entry name" value="Staphylococal_nuclease_OB-fold"/>
</dbReference>
<keyword evidence="4" id="KW-1185">Reference proteome</keyword>
<dbReference type="Pfam" id="PF00565">
    <property type="entry name" value="SNase"/>
    <property type="match status" value="1"/>
</dbReference>
<comment type="caution">
    <text evidence="3">The sequence shown here is derived from an EMBL/GenBank/DDBJ whole genome shotgun (WGS) entry which is preliminary data.</text>
</comment>
<keyword evidence="3" id="KW-0255">Endonuclease</keyword>
<dbReference type="Gene3D" id="2.40.50.90">
    <property type="match status" value="1"/>
</dbReference>
<feature type="compositionally biased region" description="Basic and acidic residues" evidence="1">
    <location>
        <begin position="293"/>
        <end position="307"/>
    </location>
</feature>
<organism evidence="3 4">
    <name type="scientific">Altererythrobacter ishigakiensis</name>
    <dbReference type="NCBI Taxonomy" id="476157"/>
    <lineage>
        <taxon>Bacteria</taxon>
        <taxon>Pseudomonadati</taxon>
        <taxon>Pseudomonadota</taxon>
        <taxon>Alphaproteobacteria</taxon>
        <taxon>Sphingomonadales</taxon>
        <taxon>Erythrobacteraceae</taxon>
        <taxon>Altererythrobacter</taxon>
    </lineage>
</organism>
<dbReference type="RefSeq" id="WP_157092815.1">
    <property type="nucleotide sequence ID" value="NZ_VLLK01000001.1"/>
</dbReference>
<dbReference type="InterPro" id="IPR008613">
    <property type="entry name" value="Excalibur_Ca-bd_domain"/>
</dbReference>
<feature type="region of interest" description="Disordered" evidence="1">
    <location>
        <begin position="288"/>
        <end position="307"/>
    </location>
</feature>
<dbReference type="Proteomes" id="UP000320547">
    <property type="component" value="Unassembled WGS sequence"/>
</dbReference>
<dbReference type="SMART" id="SM00318">
    <property type="entry name" value="SNc"/>
    <property type="match status" value="1"/>
</dbReference>
<name>A0A562UT17_9SPHN</name>
<evidence type="ECO:0000313" key="4">
    <source>
        <dbReference type="Proteomes" id="UP000320547"/>
    </source>
</evidence>
<feature type="domain" description="TNase-like" evidence="2">
    <location>
        <begin position="164"/>
        <end position="279"/>
    </location>
</feature>
<gene>
    <name evidence="3" type="ORF">JN10_0379</name>
</gene>
<evidence type="ECO:0000256" key="1">
    <source>
        <dbReference type="SAM" id="MobiDB-lite"/>
    </source>
</evidence>
<dbReference type="GO" id="GO:0004519">
    <property type="term" value="F:endonuclease activity"/>
    <property type="evidence" value="ECO:0007669"/>
    <property type="project" value="UniProtKB-KW"/>
</dbReference>
<dbReference type="PROSITE" id="PS50830">
    <property type="entry name" value="TNASE_3"/>
    <property type="match status" value="1"/>
</dbReference>
<dbReference type="STRING" id="476157.GCA_001663155_00364"/>
<sequence>MVCRFQTYFPVKLRGVERKPDAAIGSARIHRLTACQCVAIMERESLRQSSEAKIIRSLYTERKRAKPKLSEAAGLQNCGSLKRYVTKWELWMGRGGRAANRSAWLIEKHDDQGSNGTNTARRRPRPRVDCNSSYWSRVRVKRLAFFLVLFPSIAVGQVMLGQPRAIDGDTFAFGDDMIRIHGIDAVESTQTCDRQGVAWECGAEATKLMQDLIHRGGLRCQQIDRDRYGRQVSVCHANGLDVGLELVSAGLAVALPQYSDSYIAAEERARANGVGIWSGIFQMPSDYRAADPNFKEPRPSQRANREAYGEFEPTIPKPRSRNAYYRNCAAARAAGAAPLRRGEPGYRSALDADGDGIACEPYP</sequence>
<feature type="region of interest" description="Disordered" evidence="1">
    <location>
        <begin position="340"/>
        <end position="363"/>
    </location>
</feature>
<accession>A0A562UT17</accession>
<protein>
    <submittedName>
        <fullName evidence="3">Endonuclease YncB(Thermonuclease family)</fullName>
    </submittedName>
</protein>
<dbReference type="PANTHER" id="PTHR12302:SF26">
    <property type="entry name" value="BLR1266 PROTEIN"/>
    <property type="match status" value="1"/>
</dbReference>
<dbReference type="AlphaFoldDB" id="A0A562UT17"/>
<evidence type="ECO:0000313" key="3">
    <source>
        <dbReference type="EMBL" id="TWJ08763.1"/>
    </source>
</evidence>
<evidence type="ECO:0000259" key="2">
    <source>
        <dbReference type="PROSITE" id="PS50830"/>
    </source>
</evidence>
<dbReference type="InterPro" id="IPR035437">
    <property type="entry name" value="SNase_OB-fold_sf"/>
</dbReference>